<dbReference type="EMBL" id="CP006764">
    <property type="protein sequence ID" value="AIT61021.1"/>
    <property type="molecule type" value="Genomic_DNA"/>
</dbReference>
<dbReference type="Gene3D" id="1.25.40.10">
    <property type="entry name" value="Tetratricopeptide repeat domain"/>
    <property type="match status" value="1"/>
</dbReference>
<keyword evidence="2" id="KW-1185">Reference proteome</keyword>
<accession>A0A097IFW5</accession>
<evidence type="ECO:0000313" key="1">
    <source>
        <dbReference type="EMBL" id="AIT61021.1"/>
    </source>
</evidence>
<evidence type="ECO:0008006" key="3">
    <source>
        <dbReference type="Google" id="ProtNLM"/>
    </source>
</evidence>
<dbReference type="Proteomes" id="UP000029914">
    <property type="component" value="Chromosome"/>
</dbReference>
<dbReference type="SUPFAM" id="SSF48452">
    <property type="entry name" value="TPR-like"/>
    <property type="match status" value="1"/>
</dbReference>
<gene>
    <name evidence="1" type="ORF">CDOO_06980</name>
</gene>
<proteinExistence type="predicted"/>
<reference evidence="1 2" key="1">
    <citation type="submission" date="2013-09" db="EMBL/GenBank/DDBJ databases">
        <title>Complete genome sequence of Corynebacterium doosanense CAU 212(T) (=DSM 45436(T)), isolated from activated sludge.</title>
        <authorList>
            <person name="Schaffert L."/>
            <person name="Albersmeier A."/>
            <person name="Kalinowski J."/>
            <person name="Ruckert C."/>
        </authorList>
    </citation>
    <scope>NUCLEOTIDE SEQUENCE [LARGE SCALE GENOMIC DNA]</scope>
    <source>
        <strain evidence="1 2">CAU 212</strain>
    </source>
</reference>
<dbReference type="InterPro" id="IPR011990">
    <property type="entry name" value="TPR-like_helical_dom_sf"/>
</dbReference>
<dbReference type="AlphaFoldDB" id="A0A097IFW5"/>
<name>A0A097IFW5_9CORY</name>
<dbReference type="STRING" id="558173.CDOO_06980"/>
<dbReference type="eggNOG" id="COG0457">
    <property type="taxonomic scope" value="Bacteria"/>
</dbReference>
<protein>
    <recommendedName>
        <fullName evidence="3">Tetratrico peptide repeat group 5 domain-containing protein</fullName>
    </recommendedName>
</protein>
<dbReference type="HOGENOM" id="CLU_026634_3_1_11"/>
<sequence length="224" mass="24435">MDQRHAEPDLPEGLDTKKLDPMIRQDLRVLSKENAEATGQHILMAMDLVDDEPTLALAHARAVKNRAGRVGIARELNGVVAYHAGEWKEALAELRAARRISGGPGLLVLMADCERGLGRPEKAIELGRSPEAKELDEEARIELAIVVAGARLDLGQKESALVTLERMQPSLDGASLSSARLSYAYADALIANGRTEEARQWFEHVVSVDIDETTDAAERLAELN</sequence>
<evidence type="ECO:0000313" key="2">
    <source>
        <dbReference type="Proteomes" id="UP000029914"/>
    </source>
</evidence>
<organism evidence="1 2">
    <name type="scientific">Corynebacterium doosanense CAU 212 = DSM 45436</name>
    <dbReference type="NCBI Taxonomy" id="558173"/>
    <lineage>
        <taxon>Bacteria</taxon>
        <taxon>Bacillati</taxon>
        <taxon>Actinomycetota</taxon>
        <taxon>Actinomycetes</taxon>
        <taxon>Mycobacteriales</taxon>
        <taxon>Corynebacteriaceae</taxon>
        <taxon>Corynebacterium</taxon>
    </lineage>
</organism>
<dbReference type="KEGG" id="cdo:CDOO_06980"/>